<comment type="cofactor">
    <cofactor evidence="1 7">
        <name>Zn(2+)</name>
        <dbReference type="ChEBI" id="CHEBI:29105"/>
    </cofactor>
</comment>
<evidence type="ECO:0000256" key="7">
    <source>
        <dbReference type="PIRSR" id="PIRSR006019-2"/>
    </source>
</evidence>
<gene>
    <name evidence="9" type="ORF">UU65_C0001G0148</name>
</gene>
<dbReference type="PROSITE" id="PS00903">
    <property type="entry name" value="CYT_DCMP_DEAMINASES_1"/>
    <property type="match status" value="1"/>
</dbReference>
<dbReference type="GO" id="GO:0006220">
    <property type="term" value="P:pyrimidine nucleotide metabolic process"/>
    <property type="evidence" value="ECO:0007669"/>
    <property type="project" value="InterPro"/>
</dbReference>
<dbReference type="GO" id="GO:0004132">
    <property type="term" value="F:dCMP deaminase activity"/>
    <property type="evidence" value="ECO:0007669"/>
    <property type="project" value="InterPro"/>
</dbReference>
<dbReference type="AlphaFoldDB" id="A0A0G0Z9M9"/>
<feature type="binding site" evidence="7">
    <location>
        <position position="118"/>
    </location>
    <ligand>
        <name>Zn(2+)</name>
        <dbReference type="ChEBI" id="CHEBI:29105"/>
        <note>catalytic</note>
    </ligand>
</feature>
<dbReference type="PROSITE" id="PS51747">
    <property type="entry name" value="CYT_DCMP_DEAMINASES_2"/>
    <property type="match status" value="1"/>
</dbReference>
<evidence type="ECO:0000313" key="9">
    <source>
        <dbReference type="EMBL" id="KKS09743.1"/>
    </source>
</evidence>
<dbReference type="CDD" id="cd01286">
    <property type="entry name" value="deoxycytidylate_deaminase"/>
    <property type="match status" value="1"/>
</dbReference>
<keyword evidence="5 7" id="KW-0862">Zinc</keyword>
<feature type="active site" description="Proton donor" evidence="6">
    <location>
        <position position="88"/>
    </location>
</feature>
<keyword evidence="3 7" id="KW-0479">Metal-binding</keyword>
<evidence type="ECO:0000256" key="3">
    <source>
        <dbReference type="ARBA" id="ARBA00022723"/>
    </source>
</evidence>
<dbReference type="InterPro" id="IPR015517">
    <property type="entry name" value="dCMP_deaminase-rel"/>
</dbReference>
<feature type="binding site" evidence="7">
    <location>
        <position position="115"/>
    </location>
    <ligand>
        <name>Zn(2+)</name>
        <dbReference type="ChEBI" id="CHEBI:29105"/>
        <note>catalytic</note>
    </ligand>
</feature>
<evidence type="ECO:0000256" key="1">
    <source>
        <dbReference type="ARBA" id="ARBA00001947"/>
    </source>
</evidence>
<dbReference type="PANTHER" id="PTHR11086:SF18">
    <property type="entry name" value="DEOXYCYTIDYLATE DEAMINASE"/>
    <property type="match status" value="1"/>
</dbReference>
<evidence type="ECO:0000256" key="5">
    <source>
        <dbReference type="ARBA" id="ARBA00022833"/>
    </source>
</evidence>
<evidence type="ECO:0000256" key="4">
    <source>
        <dbReference type="ARBA" id="ARBA00022801"/>
    </source>
</evidence>
<keyword evidence="4" id="KW-0378">Hydrolase</keyword>
<proteinExistence type="inferred from homology"/>
<dbReference type="InterPro" id="IPR035105">
    <property type="entry name" value="Deoxycytidylate_deaminase_dom"/>
</dbReference>
<dbReference type="PANTHER" id="PTHR11086">
    <property type="entry name" value="DEOXYCYTIDYLATE DEAMINASE-RELATED"/>
    <property type="match status" value="1"/>
</dbReference>
<dbReference type="InterPro" id="IPR016193">
    <property type="entry name" value="Cytidine_deaminase-like"/>
</dbReference>
<dbReference type="InterPro" id="IPR002125">
    <property type="entry name" value="CMP_dCMP_dom"/>
</dbReference>
<organism evidence="9 10">
    <name type="scientific">candidate division CPR2 bacterium GW2011_GWC1_41_48</name>
    <dbReference type="NCBI Taxonomy" id="1618344"/>
    <lineage>
        <taxon>Bacteria</taxon>
        <taxon>Bacteria division CPR2</taxon>
    </lineage>
</organism>
<dbReference type="Pfam" id="PF00383">
    <property type="entry name" value="dCMP_cyt_deam_1"/>
    <property type="match status" value="1"/>
</dbReference>
<accession>A0A0G0Z9M9</accession>
<evidence type="ECO:0000259" key="8">
    <source>
        <dbReference type="PROSITE" id="PS51747"/>
    </source>
</evidence>
<evidence type="ECO:0000256" key="2">
    <source>
        <dbReference type="ARBA" id="ARBA00006576"/>
    </source>
</evidence>
<dbReference type="Proteomes" id="UP000033869">
    <property type="component" value="Unassembled WGS sequence"/>
</dbReference>
<dbReference type="PIRSF" id="PIRSF006019">
    <property type="entry name" value="dCMP_deaminase"/>
    <property type="match status" value="1"/>
</dbReference>
<dbReference type="InterPro" id="IPR016473">
    <property type="entry name" value="dCMP_deaminase"/>
</dbReference>
<feature type="domain" description="CMP/dCMP-type deaminase" evidence="8">
    <location>
        <begin position="8"/>
        <end position="143"/>
    </location>
</feature>
<dbReference type="Gene3D" id="3.40.140.10">
    <property type="entry name" value="Cytidine Deaminase, domain 2"/>
    <property type="match status" value="1"/>
</dbReference>
<dbReference type="GO" id="GO:0005737">
    <property type="term" value="C:cytoplasm"/>
    <property type="evidence" value="ECO:0007669"/>
    <property type="project" value="TreeGrafter"/>
</dbReference>
<dbReference type="EMBL" id="LCBL01000001">
    <property type="protein sequence ID" value="KKS09743.1"/>
    <property type="molecule type" value="Genomic_DNA"/>
</dbReference>
<evidence type="ECO:0000256" key="6">
    <source>
        <dbReference type="PIRSR" id="PIRSR006019-1"/>
    </source>
</evidence>
<dbReference type="InterPro" id="IPR016192">
    <property type="entry name" value="APOBEC/CMP_deaminase_Zn-bd"/>
</dbReference>
<feature type="binding site" evidence="7">
    <location>
        <position position="86"/>
    </location>
    <ligand>
        <name>Zn(2+)</name>
        <dbReference type="ChEBI" id="CHEBI:29105"/>
        <note>catalytic</note>
    </ligand>
</feature>
<evidence type="ECO:0000313" key="10">
    <source>
        <dbReference type="Proteomes" id="UP000033869"/>
    </source>
</evidence>
<sequence>MNKDIRPSWDNFFMSLAYLVSARSSCLDRQVGAAVVKDKRILSTGYNGAPSGVEECTRKGFCIREQMREQRDEKGAKDYRYCYTTHAEANALINAAYSGTSSTKGATLYVTLFPCSDCLKLVINAGITHIVYAEGFNDRFKSNNIVEQMINESGITSEKIDKTEARNVFKLTEDIMSRRDITGKKPLKVETVTVNIPKNN</sequence>
<comment type="similarity">
    <text evidence="2">Belongs to the cytidine and deoxycytidylate deaminase family.</text>
</comment>
<comment type="caution">
    <text evidence="9">The sequence shown here is derived from an EMBL/GenBank/DDBJ whole genome shotgun (WGS) entry which is preliminary data.</text>
</comment>
<protein>
    <recommendedName>
        <fullName evidence="8">CMP/dCMP-type deaminase domain-containing protein</fullName>
    </recommendedName>
</protein>
<name>A0A0G0Z9M9_UNCC2</name>
<dbReference type="GO" id="GO:0008270">
    <property type="term" value="F:zinc ion binding"/>
    <property type="evidence" value="ECO:0007669"/>
    <property type="project" value="InterPro"/>
</dbReference>
<reference evidence="9 10" key="1">
    <citation type="journal article" date="2015" name="Nature">
        <title>rRNA introns, odd ribosomes, and small enigmatic genomes across a large radiation of phyla.</title>
        <authorList>
            <person name="Brown C.T."/>
            <person name="Hug L.A."/>
            <person name="Thomas B.C."/>
            <person name="Sharon I."/>
            <person name="Castelle C.J."/>
            <person name="Singh A."/>
            <person name="Wilkins M.J."/>
            <person name="Williams K.H."/>
            <person name="Banfield J.F."/>
        </authorList>
    </citation>
    <scope>NUCLEOTIDE SEQUENCE [LARGE SCALE GENOMIC DNA]</scope>
</reference>
<dbReference type="SUPFAM" id="SSF53927">
    <property type="entry name" value="Cytidine deaminase-like"/>
    <property type="match status" value="1"/>
</dbReference>